<evidence type="ECO:0000256" key="2">
    <source>
        <dbReference type="ARBA" id="ARBA00022598"/>
    </source>
</evidence>
<dbReference type="GO" id="GO:0051301">
    <property type="term" value="P:cell division"/>
    <property type="evidence" value="ECO:0007669"/>
    <property type="project" value="UniProtKB-KW"/>
</dbReference>
<evidence type="ECO:0000256" key="4">
    <source>
        <dbReference type="ARBA" id="ARBA00022705"/>
    </source>
</evidence>
<dbReference type="FunFam" id="2.40.50.140:FF:000062">
    <property type="entry name" value="DNA ligase"/>
    <property type="match status" value="1"/>
</dbReference>
<dbReference type="GO" id="GO:0006281">
    <property type="term" value="P:DNA repair"/>
    <property type="evidence" value="ECO:0007669"/>
    <property type="project" value="UniProtKB-KW"/>
</dbReference>
<dbReference type="GO" id="GO:1903461">
    <property type="term" value="P:Okazaki fragment processing involved in mitotic DNA replication"/>
    <property type="evidence" value="ECO:0007669"/>
    <property type="project" value="TreeGrafter"/>
</dbReference>
<dbReference type="GO" id="GO:0005634">
    <property type="term" value="C:nucleus"/>
    <property type="evidence" value="ECO:0007669"/>
    <property type="project" value="TreeGrafter"/>
</dbReference>
<sequence>MAPKQATLGKFFGVKDPAPQQQTKLSFATKAPKKKEVVKDGEGDVSTKNADPETDSKKRPRVSDKKSEADDDDDDAPVMKRARRSRPKFEDDEDSAVDEKPEVEEKTTAVKKKSASPKPKAKRARSPRAKSPQPKMEGKSDEDLGEDSAAESASEADADEEKPEIAAKAREKVQTQLKAKSKHPYPDWKAGDPVPYAALCQTFSLIEMTTKRLVIMDHCSLFLRQVMRLTPNDLLPTVLLMINKLAPDYAGIELGIGESLIMKAIGETTGRSLQVIKADQRVIGDLGLVALKSRSTQPTMFKPKPLTVRGVHQGLMSIATVSGNGAQGRKVDGIKKLLSASDSQATGKVDITKDKGGPSEAKYIIRFLEGKLRLGLAERTVLVSLAQAIVCHEADQKGKVPSTTELENGESILKTVYSELPSYDAIIPAVLENGIKNLRDSCKLRPGVPLKPMLAKPTKAITEVLDRFEGQKFTCEYKYDGERAQIHYVAKDAPQELSQATAGASKETADGVASIFSRNSEDLSKKYPDILAKLHTWVKEDTKSFVLDCETVAWDVDEKKVLPFQQLMTRKKKDVKVEDVKVKVCVFAFDLLYLNGEPVVEKSLRERRDHLRESFAPVEGEFAFATSMDAQELDEIQVFLDESVKASCEGLMVKMLDGTESGYEPSKRSRNWLKVKKDYLSGVGDSLDLVVLGAYYGKGKRTSVYGAFLLACYNPSTDTYETVCNIGTGFSEQVLEELHAQLSQIKIDRPKPFYSHSSGGQHQPDIWLEPRYVWEVKTADLTLSPRYKAGSKEGVDPSGEKGISLRFPRFIKIRDDKKPDEATSSRQVAEMYRKQEGVTKNKGPSVDDDFEY</sequence>
<comment type="similarity">
    <text evidence="1 13">Belongs to the ATP-dependent DNA ligase family.</text>
</comment>
<name>A0A2S4L3Z4_9HYPO</name>
<evidence type="ECO:0000256" key="3">
    <source>
        <dbReference type="ARBA" id="ARBA00022618"/>
    </source>
</evidence>
<dbReference type="PROSITE" id="PS00697">
    <property type="entry name" value="DNA_LIGASE_A1"/>
    <property type="match status" value="1"/>
</dbReference>
<dbReference type="Gene3D" id="3.30.1490.70">
    <property type="match status" value="1"/>
</dbReference>
<keyword evidence="7 12" id="KW-0067">ATP-binding</keyword>
<dbReference type="OrthoDB" id="206088at2759"/>
<dbReference type="AlphaFoldDB" id="A0A2S4L3Z4"/>
<evidence type="ECO:0000256" key="14">
    <source>
        <dbReference type="SAM" id="MobiDB-lite"/>
    </source>
</evidence>
<keyword evidence="9 12" id="KW-0234">DNA repair</keyword>
<keyword evidence="10" id="KW-0131">Cell cycle</keyword>
<dbReference type="CDD" id="cd07900">
    <property type="entry name" value="Adenylation_DNA_ligase_I_Euk"/>
    <property type="match status" value="1"/>
</dbReference>
<dbReference type="InterPro" id="IPR012340">
    <property type="entry name" value="NA-bd_OB-fold"/>
</dbReference>
<dbReference type="Gene3D" id="3.30.470.30">
    <property type="entry name" value="DNA ligase/mRNA capping enzyme"/>
    <property type="match status" value="1"/>
</dbReference>
<dbReference type="InterPro" id="IPR012310">
    <property type="entry name" value="DNA_ligase_ATP-dep_cent"/>
</dbReference>
<keyword evidence="5 12" id="KW-0547">Nucleotide-binding</keyword>
<dbReference type="GO" id="GO:0003677">
    <property type="term" value="F:DNA binding"/>
    <property type="evidence" value="ECO:0007669"/>
    <property type="project" value="InterPro"/>
</dbReference>
<evidence type="ECO:0000256" key="11">
    <source>
        <dbReference type="ARBA" id="ARBA00034003"/>
    </source>
</evidence>
<dbReference type="PROSITE" id="PS00333">
    <property type="entry name" value="DNA_LIGASE_A2"/>
    <property type="match status" value="1"/>
</dbReference>
<dbReference type="Pfam" id="PF01068">
    <property type="entry name" value="DNA_ligase_A_M"/>
    <property type="match status" value="2"/>
</dbReference>
<dbReference type="Gene3D" id="1.10.3260.10">
    <property type="entry name" value="DNA ligase, ATP-dependent, N-terminal domain"/>
    <property type="match status" value="1"/>
</dbReference>
<dbReference type="PANTHER" id="PTHR45674">
    <property type="entry name" value="DNA LIGASE 1/3 FAMILY MEMBER"/>
    <property type="match status" value="1"/>
</dbReference>
<dbReference type="GO" id="GO:0005739">
    <property type="term" value="C:mitochondrion"/>
    <property type="evidence" value="ECO:0007669"/>
    <property type="project" value="TreeGrafter"/>
</dbReference>
<dbReference type="EC" id="6.5.1.1" evidence="12"/>
<evidence type="ECO:0000256" key="13">
    <source>
        <dbReference type="RuleBase" id="RU004196"/>
    </source>
</evidence>
<dbReference type="InterPro" id="IPR000977">
    <property type="entry name" value="DNA_ligase_ATP-dep"/>
</dbReference>
<dbReference type="SUPFAM" id="SSF50249">
    <property type="entry name" value="Nucleic acid-binding proteins"/>
    <property type="match status" value="1"/>
</dbReference>
<gene>
    <name evidence="16" type="ORF">TPAR_02682</name>
</gene>
<keyword evidence="6 12" id="KW-0227">DNA damage</keyword>
<dbReference type="GO" id="GO:0071897">
    <property type="term" value="P:DNA biosynthetic process"/>
    <property type="evidence" value="ECO:0007669"/>
    <property type="project" value="InterPro"/>
</dbReference>
<dbReference type="SUPFAM" id="SSF117018">
    <property type="entry name" value="ATP-dependent DNA ligase DNA-binding domain"/>
    <property type="match status" value="1"/>
</dbReference>
<dbReference type="Pfam" id="PF04679">
    <property type="entry name" value="DNA_ligase_A_C"/>
    <property type="match status" value="1"/>
</dbReference>
<dbReference type="NCBIfam" id="TIGR00574">
    <property type="entry name" value="dnl1"/>
    <property type="match status" value="1"/>
</dbReference>
<dbReference type="GO" id="GO:0006310">
    <property type="term" value="P:DNA recombination"/>
    <property type="evidence" value="ECO:0007669"/>
    <property type="project" value="UniProtKB-KW"/>
</dbReference>
<dbReference type="Gene3D" id="2.40.50.140">
    <property type="entry name" value="Nucleic acid-binding proteins"/>
    <property type="match status" value="1"/>
</dbReference>
<dbReference type="GO" id="GO:0003910">
    <property type="term" value="F:DNA ligase (ATP) activity"/>
    <property type="evidence" value="ECO:0007669"/>
    <property type="project" value="UniProtKB-EC"/>
</dbReference>
<feature type="compositionally biased region" description="Acidic residues" evidence="14">
    <location>
        <begin position="143"/>
        <end position="162"/>
    </location>
</feature>
<dbReference type="CDD" id="cd07969">
    <property type="entry name" value="OBF_DNA_ligase_I"/>
    <property type="match status" value="1"/>
</dbReference>
<dbReference type="FunFam" id="3.30.470.30:FF:000016">
    <property type="entry name" value="DNA ligase"/>
    <property type="match status" value="1"/>
</dbReference>
<dbReference type="PROSITE" id="PS50160">
    <property type="entry name" value="DNA_LIGASE_A3"/>
    <property type="match status" value="1"/>
</dbReference>
<keyword evidence="4" id="KW-0235">DNA replication</keyword>
<dbReference type="InterPro" id="IPR016059">
    <property type="entry name" value="DNA_ligase_ATP-dep_CS"/>
</dbReference>
<dbReference type="Proteomes" id="UP000237481">
    <property type="component" value="Unassembled WGS sequence"/>
</dbReference>
<organism evidence="16 17">
    <name type="scientific">Tolypocladium paradoxum</name>
    <dbReference type="NCBI Taxonomy" id="94208"/>
    <lineage>
        <taxon>Eukaryota</taxon>
        <taxon>Fungi</taxon>
        <taxon>Dikarya</taxon>
        <taxon>Ascomycota</taxon>
        <taxon>Pezizomycotina</taxon>
        <taxon>Sordariomycetes</taxon>
        <taxon>Hypocreomycetidae</taxon>
        <taxon>Hypocreales</taxon>
        <taxon>Ophiocordycipitaceae</taxon>
        <taxon>Tolypocladium</taxon>
    </lineage>
</organism>
<feature type="compositionally biased region" description="Basic and acidic residues" evidence="14">
    <location>
        <begin position="50"/>
        <end position="68"/>
    </location>
</feature>
<feature type="region of interest" description="Disordered" evidence="14">
    <location>
        <begin position="816"/>
        <end position="852"/>
    </location>
</feature>
<dbReference type="GO" id="GO:0005524">
    <property type="term" value="F:ATP binding"/>
    <property type="evidence" value="ECO:0007669"/>
    <property type="project" value="UniProtKB-KW"/>
</dbReference>
<evidence type="ECO:0000256" key="1">
    <source>
        <dbReference type="ARBA" id="ARBA00007572"/>
    </source>
</evidence>
<evidence type="ECO:0000256" key="10">
    <source>
        <dbReference type="ARBA" id="ARBA00023306"/>
    </source>
</evidence>
<feature type="region of interest" description="Disordered" evidence="14">
    <location>
        <begin position="1"/>
        <end position="163"/>
    </location>
</feature>
<dbReference type="FunFam" id="1.10.3260.10:FF:000004">
    <property type="entry name" value="DNA ligase"/>
    <property type="match status" value="1"/>
</dbReference>
<dbReference type="Pfam" id="PF04675">
    <property type="entry name" value="DNA_ligase_A_N"/>
    <property type="match status" value="1"/>
</dbReference>
<keyword evidence="2 12" id="KW-0436">Ligase</keyword>
<feature type="domain" description="ATP-dependent DNA ligase family profile" evidence="15">
    <location>
        <begin position="577"/>
        <end position="714"/>
    </location>
</feature>
<evidence type="ECO:0000256" key="6">
    <source>
        <dbReference type="ARBA" id="ARBA00022763"/>
    </source>
</evidence>
<keyword evidence="17" id="KW-1185">Reference proteome</keyword>
<dbReference type="InterPro" id="IPR012309">
    <property type="entry name" value="DNA_ligase_ATP-dep_C"/>
</dbReference>
<evidence type="ECO:0000256" key="8">
    <source>
        <dbReference type="ARBA" id="ARBA00023172"/>
    </source>
</evidence>
<dbReference type="InterPro" id="IPR036599">
    <property type="entry name" value="DNA_ligase_N_sf"/>
</dbReference>
<evidence type="ECO:0000259" key="15">
    <source>
        <dbReference type="PROSITE" id="PS50160"/>
    </source>
</evidence>
<dbReference type="SUPFAM" id="SSF56091">
    <property type="entry name" value="DNA ligase/mRNA capping enzyme, catalytic domain"/>
    <property type="match status" value="1"/>
</dbReference>
<keyword evidence="3" id="KW-0132">Cell division</keyword>
<feature type="compositionally biased region" description="Basic residues" evidence="14">
    <location>
        <begin position="109"/>
        <end position="128"/>
    </location>
</feature>
<feature type="compositionally biased region" description="Basic and acidic residues" evidence="14">
    <location>
        <begin position="97"/>
        <end position="108"/>
    </location>
</feature>
<evidence type="ECO:0000313" key="16">
    <source>
        <dbReference type="EMBL" id="POR37151.1"/>
    </source>
</evidence>
<dbReference type="EMBL" id="PKSG01000274">
    <property type="protein sequence ID" value="POR37151.1"/>
    <property type="molecule type" value="Genomic_DNA"/>
</dbReference>
<dbReference type="PANTHER" id="PTHR45674:SF4">
    <property type="entry name" value="DNA LIGASE 1"/>
    <property type="match status" value="1"/>
</dbReference>
<dbReference type="InterPro" id="IPR050191">
    <property type="entry name" value="ATP-dep_DNA_ligase"/>
</dbReference>
<dbReference type="InterPro" id="IPR012308">
    <property type="entry name" value="DNA_ligase_ATP-dep_N"/>
</dbReference>
<reference evidence="16 17" key="1">
    <citation type="submission" date="2018-01" db="EMBL/GenBank/DDBJ databases">
        <title>Harnessing the power of phylogenomics to disentangle the directionality and signatures of interkingdom host jumping in the parasitic fungal genus Tolypocladium.</title>
        <authorList>
            <person name="Quandt C.A."/>
            <person name="Patterson W."/>
            <person name="Spatafora J.W."/>
        </authorList>
    </citation>
    <scope>NUCLEOTIDE SEQUENCE [LARGE SCALE GENOMIC DNA]</scope>
    <source>
        <strain evidence="16 17">NRBC 100945</strain>
    </source>
</reference>
<evidence type="ECO:0000256" key="5">
    <source>
        <dbReference type="ARBA" id="ARBA00022741"/>
    </source>
</evidence>
<accession>A0A2S4L3Z4</accession>
<dbReference type="STRING" id="94208.A0A2S4L3Z4"/>
<comment type="catalytic activity">
    <reaction evidence="11 12">
        <text>ATP + (deoxyribonucleotide)n-3'-hydroxyl + 5'-phospho-(deoxyribonucleotide)m = (deoxyribonucleotide)n+m + AMP + diphosphate.</text>
        <dbReference type="EC" id="6.5.1.1"/>
    </reaction>
</comment>
<comment type="caution">
    <text evidence="16">The sequence shown here is derived from an EMBL/GenBank/DDBJ whole genome shotgun (WGS) entry which is preliminary data.</text>
</comment>
<keyword evidence="8 12" id="KW-0233">DNA recombination</keyword>
<evidence type="ECO:0000256" key="9">
    <source>
        <dbReference type="ARBA" id="ARBA00023204"/>
    </source>
</evidence>
<evidence type="ECO:0000313" key="17">
    <source>
        <dbReference type="Proteomes" id="UP000237481"/>
    </source>
</evidence>
<evidence type="ECO:0000256" key="12">
    <source>
        <dbReference type="RuleBase" id="RU000617"/>
    </source>
</evidence>
<evidence type="ECO:0000256" key="7">
    <source>
        <dbReference type="ARBA" id="ARBA00022840"/>
    </source>
</evidence>
<protein>
    <recommendedName>
        <fullName evidence="12">DNA ligase</fullName>
        <ecNumber evidence="12">6.5.1.1</ecNumber>
    </recommendedName>
</protein>
<proteinExistence type="inferred from homology"/>